<dbReference type="AlphaFoldDB" id="A0A495QY32"/>
<gene>
    <name evidence="1" type="ORF">BZB76_0482</name>
</gene>
<dbReference type="EMBL" id="RBWU01000001">
    <property type="protein sequence ID" value="RKS79043.1"/>
    <property type="molecule type" value="Genomic_DNA"/>
</dbReference>
<dbReference type="Proteomes" id="UP000274601">
    <property type="component" value="Unassembled WGS sequence"/>
</dbReference>
<comment type="caution">
    <text evidence="1">The sequence shown here is derived from an EMBL/GenBank/DDBJ whole genome shotgun (WGS) entry which is preliminary data.</text>
</comment>
<accession>A0A495QY32</accession>
<keyword evidence="2" id="KW-1185">Reference proteome</keyword>
<organism evidence="1 2">
    <name type="scientific">Actinomadura pelletieri DSM 43383</name>
    <dbReference type="NCBI Taxonomy" id="1120940"/>
    <lineage>
        <taxon>Bacteria</taxon>
        <taxon>Bacillati</taxon>
        <taxon>Actinomycetota</taxon>
        <taxon>Actinomycetes</taxon>
        <taxon>Streptosporangiales</taxon>
        <taxon>Thermomonosporaceae</taxon>
        <taxon>Actinomadura</taxon>
    </lineage>
</organism>
<reference evidence="1 2" key="1">
    <citation type="submission" date="2018-10" db="EMBL/GenBank/DDBJ databases">
        <title>Genomic Encyclopedia of Archaeal and Bacterial Type Strains, Phase II (KMG-II): from individual species to whole genera.</title>
        <authorList>
            <person name="Goeker M."/>
        </authorList>
    </citation>
    <scope>NUCLEOTIDE SEQUENCE [LARGE SCALE GENOMIC DNA]</scope>
    <source>
        <strain evidence="1 2">DSM 43383</strain>
    </source>
</reference>
<sequence length="94" mass="9335">MAGRVDRLALVAGLLVLFVAAPALTRRERTIATTLPTVTVGQVVLHVLMSQAAPGSTAAVSAGDPAAVPMPASHAGSPGLGVLLMRAVAVLVTS</sequence>
<dbReference type="RefSeq" id="WP_170180432.1">
    <property type="nucleotide sequence ID" value="NZ_RBWU01000001.1"/>
</dbReference>
<protein>
    <submittedName>
        <fullName evidence="1">Uncharacterized protein</fullName>
    </submittedName>
</protein>
<evidence type="ECO:0000313" key="1">
    <source>
        <dbReference type="EMBL" id="RKS79043.1"/>
    </source>
</evidence>
<name>A0A495QY32_9ACTN</name>
<evidence type="ECO:0000313" key="2">
    <source>
        <dbReference type="Proteomes" id="UP000274601"/>
    </source>
</evidence>
<proteinExistence type="predicted"/>